<dbReference type="EMBL" id="VSSQ01060704">
    <property type="protein sequence ID" value="MPN14113.1"/>
    <property type="molecule type" value="Genomic_DNA"/>
</dbReference>
<sequence length="135" mass="16204">MSDNADFTFIIHLRRQRVRRFSASFAVIGRHEANRNIRVYAGVKGDNLNTTRIRRFHQRSKRIGIQRRQQQTVRLLRHGVFNQLNLFRNLSFVRRSDIAGFIAQLFRCCFRPHFHGLPEFMLEAFTDDRKVQIFR</sequence>
<reference evidence="1" key="1">
    <citation type="submission" date="2019-08" db="EMBL/GenBank/DDBJ databases">
        <authorList>
            <person name="Kucharzyk K."/>
            <person name="Murdoch R.W."/>
            <person name="Higgins S."/>
            <person name="Loffler F."/>
        </authorList>
    </citation>
    <scope>NUCLEOTIDE SEQUENCE</scope>
</reference>
<gene>
    <name evidence="1" type="ORF">SDC9_161439</name>
</gene>
<dbReference type="AlphaFoldDB" id="A0A645FPJ2"/>
<organism evidence="1">
    <name type="scientific">bioreactor metagenome</name>
    <dbReference type="NCBI Taxonomy" id="1076179"/>
    <lineage>
        <taxon>unclassified sequences</taxon>
        <taxon>metagenomes</taxon>
        <taxon>ecological metagenomes</taxon>
    </lineage>
</organism>
<proteinExistence type="predicted"/>
<name>A0A645FPJ2_9ZZZZ</name>
<accession>A0A645FPJ2</accession>
<evidence type="ECO:0000313" key="1">
    <source>
        <dbReference type="EMBL" id="MPN14113.1"/>
    </source>
</evidence>
<protein>
    <submittedName>
        <fullName evidence="1">Uncharacterized protein</fullName>
    </submittedName>
</protein>
<comment type="caution">
    <text evidence="1">The sequence shown here is derived from an EMBL/GenBank/DDBJ whole genome shotgun (WGS) entry which is preliminary data.</text>
</comment>